<keyword evidence="3" id="KW-1185">Reference proteome</keyword>
<dbReference type="EMBL" id="JADOUF010000001">
    <property type="protein sequence ID" value="MBG6141117.1"/>
    <property type="molecule type" value="Genomic_DNA"/>
</dbReference>
<comment type="caution">
    <text evidence="1">The sequence shown here is derived from an EMBL/GenBank/DDBJ whole genome shotgun (WGS) entry which is preliminary data.</text>
</comment>
<gene>
    <name evidence="1" type="ORF">IW245_006865</name>
    <name evidence="2" type="ORF">IW245_007311</name>
</gene>
<evidence type="ECO:0000313" key="1">
    <source>
        <dbReference type="EMBL" id="MBG6140671.1"/>
    </source>
</evidence>
<dbReference type="AlphaFoldDB" id="A0A8J7GYM5"/>
<evidence type="ECO:0000313" key="3">
    <source>
        <dbReference type="Proteomes" id="UP000622552"/>
    </source>
</evidence>
<sequence>MSRVAALTAADVSALSGRPLGTIYRLASEQRWRRHREAGKVFYLLEDVEHLLVTTPTAKIH</sequence>
<proteinExistence type="predicted"/>
<evidence type="ECO:0008006" key="4">
    <source>
        <dbReference type="Google" id="ProtNLM"/>
    </source>
</evidence>
<reference evidence="1" key="1">
    <citation type="submission" date="2020-11" db="EMBL/GenBank/DDBJ databases">
        <title>Sequencing the genomes of 1000 actinobacteria strains.</title>
        <authorList>
            <person name="Klenk H.-P."/>
        </authorList>
    </citation>
    <scope>NUCLEOTIDE SEQUENCE</scope>
    <source>
        <strain evidence="1">DSM 45356</strain>
    </source>
</reference>
<dbReference type="Proteomes" id="UP000622552">
    <property type="component" value="Unassembled WGS sequence"/>
</dbReference>
<evidence type="ECO:0000313" key="2">
    <source>
        <dbReference type="EMBL" id="MBG6141117.1"/>
    </source>
</evidence>
<accession>A0A8J7GYM5</accession>
<protein>
    <recommendedName>
        <fullName evidence="4">DNA-binding protein</fullName>
    </recommendedName>
</protein>
<dbReference type="RefSeq" id="WP_197007195.1">
    <property type="nucleotide sequence ID" value="NZ_JADOUF010000001.1"/>
</dbReference>
<dbReference type="EMBL" id="JADOUF010000001">
    <property type="protein sequence ID" value="MBG6140671.1"/>
    <property type="molecule type" value="Genomic_DNA"/>
</dbReference>
<name>A0A8J7GYM5_9ACTN</name>
<organism evidence="1 3">
    <name type="scientific">Longispora fulva</name>
    <dbReference type="NCBI Taxonomy" id="619741"/>
    <lineage>
        <taxon>Bacteria</taxon>
        <taxon>Bacillati</taxon>
        <taxon>Actinomycetota</taxon>
        <taxon>Actinomycetes</taxon>
        <taxon>Micromonosporales</taxon>
        <taxon>Micromonosporaceae</taxon>
        <taxon>Longispora</taxon>
    </lineage>
</organism>